<organism evidence="1 2">
    <name type="scientific">Eumeta variegata</name>
    <name type="common">Bagworm moth</name>
    <name type="synonym">Eumeta japonica</name>
    <dbReference type="NCBI Taxonomy" id="151549"/>
    <lineage>
        <taxon>Eukaryota</taxon>
        <taxon>Metazoa</taxon>
        <taxon>Ecdysozoa</taxon>
        <taxon>Arthropoda</taxon>
        <taxon>Hexapoda</taxon>
        <taxon>Insecta</taxon>
        <taxon>Pterygota</taxon>
        <taxon>Neoptera</taxon>
        <taxon>Endopterygota</taxon>
        <taxon>Lepidoptera</taxon>
        <taxon>Glossata</taxon>
        <taxon>Ditrysia</taxon>
        <taxon>Tineoidea</taxon>
        <taxon>Psychidae</taxon>
        <taxon>Oiketicinae</taxon>
        <taxon>Eumeta</taxon>
    </lineage>
</organism>
<evidence type="ECO:0000313" key="2">
    <source>
        <dbReference type="Proteomes" id="UP000299102"/>
    </source>
</evidence>
<dbReference type="AlphaFoldDB" id="A0A4C1YTE9"/>
<dbReference type="Proteomes" id="UP000299102">
    <property type="component" value="Unassembled WGS sequence"/>
</dbReference>
<evidence type="ECO:0000313" key="1">
    <source>
        <dbReference type="EMBL" id="GBP78144.1"/>
    </source>
</evidence>
<dbReference type="OrthoDB" id="43122at2759"/>
<name>A0A4C1YTE9_EUMVA</name>
<gene>
    <name evidence="1" type="ORF">EVAR_99178_1</name>
</gene>
<accession>A0A4C1YTE9</accession>
<protein>
    <submittedName>
        <fullName evidence="1">Uncharacterized protein</fullName>
    </submittedName>
</protein>
<proteinExistence type="predicted"/>
<sequence>MYLYRSSSADGRIVRSPLHLTWKKRHRKILHSARFLALQVGRVRENGRVEEAGRGKSSRSELANDYCIASIAGLERGDRIQKFTESKKLNAPHSDRHSVQQLASRWHWLYRRYCACVIPLFAPQSGDSCLLRLEGPGLEALRANPGGVGRLRAVTGGLKCSPKRGASESTNAKNASTYSPLVGVEPATIRLQNVNLYR</sequence>
<comment type="caution">
    <text evidence="1">The sequence shown here is derived from an EMBL/GenBank/DDBJ whole genome shotgun (WGS) entry which is preliminary data.</text>
</comment>
<reference evidence="1 2" key="1">
    <citation type="journal article" date="2019" name="Commun. Biol.">
        <title>The bagworm genome reveals a unique fibroin gene that provides high tensile strength.</title>
        <authorList>
            <person name="Kono N."/>
            <person name="Nakamura H."/>
            <person name="Ohtoshi R."/>
            <person name="Tomita M."/>
            <person name="Numata K."/>
            <person name="Arakawa K."/>
        </authorList>
    </citation>
    <scope>NUCLEOTIDE SEQUENCE [LARGE SCALE GENOMIC DNA]</scope>
</reference>
<keyword evidence="2" id="KW-1185">Reference proteome</keyword>
<dbReference type="EMBL" id="BGZK01001359">
    <property type="protein sequence ID" value="GBP78144.1"/>
    <property type="molecule type" value="Genomic_DNA"/>
</dbReference>